<dbReference type="GO" id="GO:0005737">
    <property type="term" value="C:cytoplasm"/>
    <property type="evidence" value="ECO:0007669"/>
    <property type="project" value="TreeGrafter"/>
</dbReference>
<dbReference type="Proteomes" id="UP000639772">
    <property type="component" value="Unassembled WGS sequence"/>
</dbReference>
<proteinExistence type="inferred from homology"/>
<dbReference type="InterPro" id="IPR015813">
    <property type="entry name" value="Pyrv/PenolPyrv_kinase-like_dom"/>
</dbReference>
<gene>
    <name evidence="6" type="ORF">HPP92_008688</name>
</gene>
<dbReference type="InterPro" id="IPR050251">
    <property type="entry name" value="HpcH-HpaI_aldolase"/>
</dbReference>
<comment type="caution">
    <text evidence="6">The sequence shown here is derived from an EMBL/GenBank/DDBJ whole genome shotgun (WGS) entry which is preliminary data.</text>
</comment>
<organism evidence="6 7">
    <name type="scientific">Vanilla planifolia</name>
    <name type="common">Vanilla</name>
    <dbReference type="NCBI Taxonomy" id="51239"/>
    <lineage>
        <taxon>Eukaryota</taxon>
        <taxon>Viridiplantae</taxon>
        <taxon>Streptophyta</taxon>
        <taxon>Embryophyta</taxon>
        <taxon>Tracheophyta</taxon>
        <taxon>Spermatophyta</taxon>
        <taxon>Magnoliopsida</taxon>
        <taxon>Liliopsida</taxon>
        <taxon>Asparagales</taxon>
        <taxon>Orchidaceae</taxon>
        <taxon>Vanilloideae</taxon>
        <taxon>Vanilleae</taxon>
        <taxon>Vanilla</taxon>
    </lineage>
</organism>
<dbReference type="AlphaFoldDB" id="A0A835V6M5"/>
<feature type="region of interest" description="Disordered" evidence="4">
    <location>
        <begin position="348"/>
        <end position="368"/>
    </location>
</feature>
<dbReference type="Pfam" id="PF03328">
    <property type="entry name" value="HpcH_HpaI"/>
    <property type="match status" value="1"/>
</dbReference>
<evidence type="ECO:0000259" key="5">
    <source>
        <dbReference type="Pfam" id="PF03328"/>
    </source>
</evidence>
<accession>A0A835V6M5</accession>
<evidence type="ECO:0000256" key="4">
    <source>
        <dbReference type="SAM" id="MobiDB-lite"/>
    </source>
</evidence>
<evidence type="ECO:0000313" key="6">
    <source>
        <dbReference type="EMBL" id="KAG0486593.1"/>
    </source>
</evidence>
<name>A0A835V6M5_VANPL</name>
<dbReference type="PANTHER" id="PTHR30502:SF0">
    <property type="entry name" value="PHOSPHOENOLPYRUVATE CARBOXYLASE FAMILY PROTEIN"/>
    <property type="match status" value="1"/>
</dbReference>
<evidence type="ECO:0000256" key="3">
    <source>
        <dbReference type="ARBA" id="ARBA00023239"/>
    </source>
</evidence>
<feature type="compositionally biased region" description="Acidic residues" evidence="4">
    <location>
        <begin position="350"/>
        <end position="359"/>
    </location>
</feature>
<keyword evidence="3" id="KW-0456">Lyase</keyword>
<dbReference type="GO" id="GO:0046872">
    <property type="term" value="F:metal ion binding"/>
    <property type="evidence" value="ECO:0007669"/>
    <property type="project" value="UniProtKB-KW"/>
</dbReference>
<dbReference type="SUPFAM" id="SSF51621">
    <property type="entry name" value="Phosphoenolpyruvate/pyruvate domain"/>
    <property type="match status" value="1"/>
</dbReference>
<dbReference type="PANTHER" id="PTHR30502">
    <property type="entry name" value="2-KETO-3-DEOXY-L-RHAMNONATE ALDOLASE"/>
    <property type="match status" value="1"/>
</dbReference>
<dbReference type="Gene3D" id="3.20.20.60">
    <property type="entry name" value="Phosphoenolpyruvate-binding domains"/>
    <property type="match status" value="1"/>
</dbReference>
<keyword evidence="2" id="KW-0479">Metal-binding</keyword>
<dbReference type="GO" id="GO:0016832">
    <property type="term" value="F:aldehyde-lyase activity"/>
    <property type="evidence" value="ECO:0007669"/>
    <property type="project" value="TreeGrafter"/>
</dbReference>
<evidence type="ECO:0000313" key="7">
    <source>
        <dbReference type="Proteomes" id="UP000639772"/>
    </source>
</evidence>
<dbReference type="InterPro" id="IPR040442">
    <property type="entry name" value="Pyrv_kinase-like_dom_sf"/>
</dbReference>
<evidence type="ECO:0000256" key="1">
    <source>
        <dbReference type="ARBA" id="ARBA00005568"/>
    </source>
</evidence>
<reference evidence="6 7" key="1">
    <citation type="journal article" date="2020" name="Nat. Food">
        <title>A phased Vanilla planifolia genome enables genetic improvement of flavour and production.</title>
        <authorList>
            <person name="Hasing T."/>
            <person name="Tang H."/>
            <person name="Brym M."/>
            <person name="Khazi F."/>
            <person name="Huang T."/>
            <person name="Chambers A.H."/>
        </authorList>
    </citation>
    <scope>NUCLEOTIDE SEQUENCE [LARGE SCALE GENOMIC DNA]</scope>
    <source>
        <tissue evidence="6">Leaf</tissue>
    </source>
</reference>
<dbReference type="InterPro" id="IPR005000">
    <property type="entry name" value="Aldolase/citrate-lyase_domain"/>
</dbReference>
<comment type="similarity">
    <text evidence="1">Belongs to the HpcH/HpaI aldolase family.</text>
</comment>
<dbReference type="OrthoDB" id="1621678at2759"/>
<sequence>MAMMASSTYIAAGSKPRCLLAKSLVKANLQNAPSFALRNNRNPKSKTAIPISNSHPRFALSISSSSLAHRVASTIAPNSTNLKSRLAAGETLYGLFLLSASPTLAEIAGLSGYDYVVVDMEHGPGGIADALPCLRALSGTGAAAILRVRRRPPVGQEGPRSRPSGIMFPMIDDARIAELAVSYCRFPPRGVRGSAHTVVRASAYGIDDGYVDRCEEDLLVMCQVESVAAVSEIEAIAAVEGVDCLQMGPLDLSASMGYLWDPGHKKVRAVLRDAERRVLAAKRSDAAAEGGFAAGKTSGPYLSGFAMPHDRPEDLKLRGYHMVAGAVDVGMFRKAAVEDVLRFRQVETQIGEEDGDDENANDKSYWSE</sequence>
<protein>
    <recommendedName>
        <fullName evidence="5">HpcH/HpaI aldolase/citrate lyase domain-containing protein</fullName>
    </recommendedName>
</protein>
<evidence type="ECO:0000256" key="2">
    <source>
        <dbReference type="ARBA" id="ARBA00022723"/>
    </source>
</evidence>
<feature type="domain" description="HpcH/HpaI aldolase/citrate lyase" evidence="5">
    <location>
        <begin position="93"/>
        <end position="334"/>
    </location>
</feature>
<dbReference type="EMBL" id="JADCNM010000004">
    <property type="protein sequence ID" value="KAG0486593.1"/>
    <property type="molecule type" value="Genomic_DNA"/>
</dbReference>